<comment type="similarity">
    <text evidence="1">Belongs to the LysR transcriptional regulatory family.</text>
</comment>
<keyword evidence="3 7" id="KW-0238">DNA-binding</keyword>
<keyword evidence="2" id="KW-0805">Transcription regulation</keyword>
<dbReference type="EMBL" id="JAUSRA010000001">
    <property type="protein sequence ID" value="MDP9792550.1"/>
    <property type="molecule type" value="Genomic_DNA"/>
</dbReference>
<protein>
    <submittedName>
        <fullName evidence="7">DNA-binding transcriptional LysR family regulator</fullName>
    </submittedName>
</protein>
<dbReference type="RefSeq" id="WP_306827425.1">
    <property type="nucleotide sequence ID" value="NZ_JAUSRA010000001.1"/>
</dbReference>
<dbReference type="Gene3D" id="3.40.190.10">
    <property type="entry name" value="Periplasmic binding protein-like II"/>
    <property type="match status" value="2"/>
</dbReference>
<feature type="region of interest" description="Disordered" evidence="5">
    <location>
        <begin position="1"/>
        <end position="49"/>
    </location>
</feature>
<organism evidence="7 8">
    <name type="scientific">Catenuloplanes nepalensis</name>
    <dbReference type="NCBI Taxonomy" id="587533"/>
    <lineage>
        <taxon>Bacteria</taxon>
        <taxon>Bacillati</taxon>
        <taxon>Actinomycetota</taxon>
        <taxon>Actinomycetes</taxon>
        <taxon>Micromonosporales</taxon>
        <taxon>Micromonosporaceae</taxon>
        <taxon>Catenuloplanes</taxon>
    </lineage>
</organism>
<feature type="domain" description="HTH lysR-type" evidence="6">
    <location>
        <begin position="50"/>
        <end position="107"/>
    </location>
</feature>
<name>A0ABT9MMC4_9ACTN</name>
<dbReference type="Pfam" id="PF00126">
    <property type="entry name" value="HTH_1"/>
    <property type="match status" value="1"/>
</dbReference>
<dbReference type="PROSITE" id="PS50931">
    <property type="entry name" value="HTH_LYSR"/>
    <property type="match status" value="1"/>
</dbReference>
<dbReference type="Gene3D" id="1.10.10.10">
    <property type="entry name" value="Winged helix-like DNA-binding domain superfamily/Winged helix DNA-binding domain"/>
    <property type="match status" value="1"/>
</dbReference>
<dbReference type="InterPro" id="IPR036390">
    <property type="entry name" value="WH_DNA-bd_sf"/>
</dbReference>
<dbReference type="Pfam" id="PF03466">
    <property type="entry name" value="LysR_substrate"/>
    <property type="match status" value="1"/>
</dbReference>
<accession>A0ABT9MMC4</accession>
<evidence type="ECO:0000313" key="7">
    <source>
        <dbReference type="EMBL" id="MDP9792550.1"/>
    </source>
</evidence>
<dbReference type="InterPro" id="IPR000847">
    <property type="entry name" value="LysR_HTH_N"/>
</dbReference>
<evidence type="ECO:0000256" key="3">
    <source>
        <dbReference type="ARBA" id="ARBA00023125"/>
    </source>
</evidence>
<evidence type="ECO:0000256" key="1">
    <source>
        <dbReference type="ARBA" id="ARBA00009437"/>
    </source>
</evidence>
<dbReference type="InterPro" id="IPR005119">
    <property type="entry name" value="LysR_subst-bd"/>
</dbReference>
<reference evidence="7 8" key="1">
    <citation type="submission" date="2023-07" db="EMBL/GenBank/DDBJ databases">
        <title>Sequencing the genomes of 1000 actinobacteria strains.</title>
        <authorList>
            <person name="Klenk H.-P."/>
        </authorList>
    </citation>
    <scope>NUCLEOTIDE SEQUENCE [LARGE SCALE GENOMIC DNA]</scope>
    <source>
        <strain evidence="7 8">DSM 44710</strain>
    </source>
</reference>
<keyword evidence="4" id="KW-0804">Transcription</keyword>
<dbReference type="PANTHER" id="PTHR30346">
    <property type="entry name" value="TRANSCRIPTIONAL DUAL REGULATOR HCAR-RELATED"/>
    <property type="match status" value="1"/>
</dbReference>
<comment type="caution">
    <text evidence="7">The sequence shown here is derived from an EMBL/GenBank/DDBJ whole genome shotgun (WGS) entry which is preliminary data.</text>
</comment>
<dbReference type="GO" id="GO:0003677">
    <property type="term" value="F:DNA binding"/>
    <property type="evidence" value="ECO:0007669"/>
    <property type="project" value="UniProtKB-KW"/>
</dbReference>
<dbReference type="Proteomes" id="UP001240984">
    <property type="component" value="Unassembled WGS sequence"/>
</dbReference>
<dbReference type="PANTHER" id="PTHR30346:SF0">
    <property type="entry name" value="HCA OPERON TRANSCRIPTIONAL ACTIVATOR HCAR"/>
    <property type="match status" value="1"/>
</dbReference>
<keyword evidence="8" id="KW-1185">Reference proteome</keyword>
<evidence type="ECO:0000259" key="6">
    <source>
        <dbReference type="PROSITE" id="PS50931"/>
    </source>
</evidence>
<gene>
    <name evidence="7" type="ORF">J2S43_001062</name>
</gene>
<sequence>MDAEGHTAAPVQPLTPAARGPPAVAGHLDDDQPVSRSEETLSTPEHVGAPSTHQLRLLLAVAEHLHFGRAAASMGLTQSALSMQVAAAEETLGVRVLERTSRSVRLSEDGHALVPVIAAAVAAIDHVIATAGSLRENRDRKLIVGVADLEAAQPHTAAFFHHLRTARPDMRVQTRELAFGEQFQALAAGKVDVALLQGPLPDGIEAAPLATVARMVCLPATDPLARRRRPVTLRDLARYPVLDAPAGMPAPWLSWWAADPRPGKAPVVYGPVVRDVPQLLRAVANGRGIAMPPALADDDHQHPEVVFRDVAGLPASESVLAWRADRASTAAIAAARDAATAAAASVLPA</sequence>
<dbReference type="SUPFAM" id="SSF46785">
    <property type="entry name" value="Winged helix' DNA-binding domain"/>
    <property type="match status" value="1"/>
</dbReference>
<dbReference type="InterPro" id="IPR036388">
    <property type="entry name" value="WH-like_DNA-bd_sf"/>
</dbReference>
<proteinExistence type="inferred from homology"/>
<evidence type="ECO:0000256" key="4">
    <source>
        <dbReference type="ARBA" id="ARBA00023163"/>
    </source>
</evidence>
<evidence type="ECO:0000313" key="8">
    <source>
        <dbReference type="Proteomes" id="UP001240984"/>
    </source>
</evidence>
<evidence type="ECO:0000256" key="5">
    <source>
        <dbReference type="SAM" id="MobiDB-lite"/>
    </source>
</evidence>
<dbReference type="SUPFAM" id="SSF53850">
    <property type="entry name" value="Periplasmic binding protein-like II"/>
    <property type="match status" value="1"/>
</dbReference>
<evidence type="ECO:0000256" key="2">
    <source>
        <dbReference type="ARBA" id="ARBA00023015"/>
    </source>
</evidence>